<dbReference type="Gene3D" id="1.25.40.10">
    <property type="entry name" value="Tetratricopeptide repeat domain"/>
    <property type="match status" value="1"/>
</dbReference>
<feature type="repeat" description="TPR" evidence="3">
    <location>
        <begin position="96"/>
        <end position="129"/>
    </location>
</feature>
<comment type="caution">
    <text evidence="5">The sequence shown here is derived from an EMBL/GenBank/DDBJ whole genome shotgun (WGS) entry which is preliminary data.</text>
</comment>
<evidence type="ECO:0000256" key="3">
    <source>
        <dbReference type="PROSITE-ProRule" id="PRU00339"/>
    </source>
</evidence>
<dbReference type="AlphaFoldDB" id="A0A916J4W9"/>
<dbReference type="Pfam" id="PF13432">
    <property type="entry name" value="TPR_16"/>
    <property type="match status" value="1"/>
</dbReference>
<dbReference type="InterPro" id="IPR013105">
    <property type="entry name" value="TPR_2"/>
</dbReference>
<proteinExistence type="predicted"/>
<evidence type="ECO:0000313" key="5">
    <source>
        <dbReference type="EMBL" id="CAG4884012.1"/>
    </source>
</evidence>
<dbReference type="PROSITE" id="PS50005">
    <property type="entry name" value="TPR"/>
    <property type="match status" value="3"/>
</dbReference>
<evidence type="ECO:0000313" key="6">
    <source>
        <dbReference type="Proteomes" id="UP000742786"/>
    </source>
</evidence>
<dbReference type="Proteomes" id="UP000742786">
    <property type="component" value="Unassembled WGS sequence"/>
</dbReference>
<feature type="signal peptide" evidence="4">
    <location>
        <begin position="1"/>
        <end position="23"/>
    </location>
</feature>
<keyword evidence="4" id="KW-0732">Signal</keyword>
<dbReference type="Pfam" id="PF07719">
    <property type="entry name" value="TPR_2"/>
    <property type="match status" value="1"/>
</dbReference>
<keyword evidence="1" id="KW-0677">Repeat</keyword>
<evidence type="ECO:0000256" key="2">
    <source>
        <dbReference type="ARBA" id="ARBA00022803"/>
    </source>
</evidence>
<gene>
    <name evidence="5" type="ORF">GTOL_11895</name>
</gene>
<name>A0A916J4W9_9PROT</name>
<feature type="repeat" description="TPR" evidence="3">
    <location>
        <begin position="28"/>
        <end position="61"/>
    </location>
</feature>
<dbReference type="RefSeq" id="WP_220635902.1">
    <property type="nucleotide sequence ID" value="NZ_CAJQUM010000001.1"/>
</dbReference>
<keyword evidence="6" id="KW-1185">Reference proteome</keyword>
<sequence>MNFRIAIASVAFVEILLAPGARAADSADATFIAQGNQQWAAGRIDDAKKSFEQALAADPRSIDAHMKLAGLLLVNHNYAEAIQAYQRTIGLDANNAKAWMGLGLACLHSGQRELSRAAFGEAVRIDPRRKTQLAGLIEETAE</sequence>
<organism evidence="5 6">
    <name type="scientific">Georgfuchsia toluolica</name>
    <dbReference type="NCBI Taxonomy" id="424218"/>
    <lineage>
        <taxon>Bacteria</taxon>
        <taxon>Pseudomonadati</taxon>
        <taxon>Pseudomonadota</taxon>
        <taxon>Betaproteobacteria</taxon>
        <taxon>Nitrosomonadales</taxon>
        <taxon>Sterolibacteriaceae</taxon>
        <taxon>Georgfuchsia</taxon>
    </lineage>
</organism>
<feature type="chain" id="PRO_5037012288" description="Tetratricopeptide repeat protein" evidence="4">
    <location>
        <begin position="24"/>
        <end position="142"/>
    </location>
</feature>
<evidence type="ECO:0000256" key="4">
    <source>
        <dbReference type="SAM" id="SignalP"/>
    </source>
</evidence>
<dbReference type="SUPFAM" id="SSF48452">
    <property type="entry name" value="TPR-like"/>
    <property type="match status" value="1"/>
</dbReference>
<protein>
    <recommendedName>
        <fullName evidence="7">Tetratricopeptide repeat protein</fullName>
    </recommendedName>
</protein>
<dbReference type="InterPro" id="IPR011990">
    <property type="entry name" value="TPR-like_helical_dom_sf"/>
</dbReference>
<accession>A0A916J4W9</accession>
<feature type="repeat" description="TPR" evidence="3">
    <location>
        <begin position="62"/>
        <end position="95"/>
    </location>
</feature>
<dbReference type="SMART" id="SM00028">
    <property type="entry name" value="TPR"/>
    <property type="match status" value="3"/>
</dbReference>
<dbReference type="InterPro" id="IPR019734">
    <property type="entry name" value="TPR_rpt"/>
</dbReference>
<keyword evidence="2 3" id="KW-0802">TPR repeat</keyword>
<dbReference type="EMBL" id="CAJQUM010000001">
    <property type="protein sequence ID" value="CAG4884012.1"/>
    <property type="molecule type" value="Genomic_DNA"/>
</dbReference>
<reference evidence="5" key="1">
    <citation type="submission" date="2021-04" db="EMBL/GenBank/DDBJ databases">
        <authorList>
            <person name="Hornung B."/>
        </authorList>
    </citation>
    <scope>NUCLEOTIDE SEQUENCE</scope>
    <source>
        <strain evidence="5">G5G6</strain>
    </source>
</reference>
<evidence type="ECO:0008006" key="7">
    <source>
        <dbReference type="Google" id="ProtNLM"/>
    </source>
</evidence>
<evidence type="ECO:0000256" key="1">
    <source>
        <dbReference type="ARBA" id="ARBA00022737"/>
    </source>
</evidence>